<accession>A0ABP3B1S6</accession>
<comment type="caution">
    <text evidence="1">The sequence shown here is derived from an EMBL/GenBank/DDBJ whole genome shotgun (WGS) entry which is preliminary data.</text>
</comment>
<keyword evidence="2" id="KW-1185">Reference proteome</keyword>
<sequence length="64" mass="7793">MKNIWKNFQRWLKENGANQPRKLLKKRRITLKNFEWKELWKGRSSLALLFFLSENQFGQGKRGV</sequence>
<name>A0ABP3B1S6_9LIST</name>
<dbReference type="EMBL" id="AODF01000001">
    <property type="protein sequence ID" value="EUJ33794.1"/>
    <property type="molecule type" value="Genomic_DNA"/>
</dbReference>
<organism evidence="1 2">
    <name type="scientific">Listeria floridensis FSL S10-1187</name>
    <dbReference type="NCBI Taxonomy" id="1265817"/>
    <lineage>
        <taxon>Bacteria</taxon>
        <taxon>Bacillati</taxon>
        <taxon>Bacillota</taxon>
        <taxon>Bacilli</taxon>
        <taxon>Bacillales</taxon>
        <taxon>Listeriaceae</taxon>
        <taxon>Listeria</taxon>
    </lineage>
</organism>
<dbReference type="Proteomes" id="UP000019249">
    <property type="component" value="Unassembled WGS sequence"/>
</dbReference>
<reference evidence="1 2" key="1">
    <citation type="journal article" date="2014" name="Int. J. Syst. Evol. Microbiol.">
        <title>Listeria floridensis sp. nov., Listeria aquatica sp. nov., Listeria cornellensis sp. nov., Listeria riparia sp. nov. and Listeria grandensis sp. nov., from agricultural and natural environments.</title>
        <authorList>
            <person name="den Bakker H.C."/>
            <person name="Warchocki S."/>
            <person name="Wright E.M."/>
            <person name="Allred A.F."/>
            <person name="Ahlstrom C."/>
            <person name="Manuel C.S."/>
            <person name="Stasiewicz M.J."/>
            <person name="Burrell A."/>
            <person name="Roof S."/>
            <person name="Strawn L."/>
            <person name="Fortes E.D."/>
            <person name="Nightingale K.K."/>
            <person name="Kephart D."/>
            <person name="Wiedmann M."/>
        </authorList>
    </citation>
    <scope>NUCLEOTIDE SEQUENCE [LARGE SCALE GENOMIC DNA]</scope>
    <source>
        <strain evidence="1 2">FSL S10-1187</strain>
    </source>
</reference>
<gene>
    <name evidence="1" type="ORF">MFLO_01150</name>
</gene>
<evidence type="ECO:0000313" key="1">
    <source>
        <dbReference type="EMBL" id="EUJ33794.1"/>
    </source>
</evidence>
<proteinExistence type="predicted"/>
<protein>
    <submittedName>
        <fullName evidence="1">Uncharacterized protein</fullName>
    </submittedName>
</protein>
<evidence type="ECO:0000313" key="2">
    <source>
        <dbReference type="Proteomes" id="UP000019249"/>
    </source>
</evidence>